<evidence type="ECO:0000313" key="8">
    <source>
        <dbReference type="Proteomes" id="UP000828390"/>
    </source>
</evidence>
<evidence type="ECO:0000256" key="2">
    <source>
        <dbReference type="ARBA" id="ARBA00022692"/>
    </source>
</evidence>
<dbReference type="GO" id="GO:0016020">
    <property type="term" value="C:membrane"/>
    <property type="evidence" value="ECO:0007669"/>
    <property type="project" value="UniProtKB-SubCell"/>
</dbReference>
<keyword evidence="8" id="KW-1185">Reference proteome</keyword>
<keyword evidence="2 6" id="KW-0812">Transmembrane</keyword>
<dbReference type="Pfam" id="PF00002">
    <property type="entry name" value="7tm_2"/>
    <property type="match status" value="1"/>
</dbReference>
<proteinExistence type="predicted"/>
<evidence type="ECO:0000256" key="6">
    <source>
        <dbReference type="SAM" id="Phobius"/>
    </source>
</evidence>
<dbReference type="EMBL" id="JAIWYP010000011">
    <property type="protein sequence ID" value="KAH3737428.1"/>
    <property type="molecule type" value="Genomic_DNA"/>
</dbReference>
<name>A0A9D4D1M3_DREPO</name>
<reference evidence="7" key="1">
    <citation type="journal article" date="2019" name="bioRxiv">
        <title>The Genome of the Zebra Mussel, Dreissena polymorpha: A Resource for Invasive Species Research.</title>
        <authorList>
            <person name="McCartney M.A."/>
            <person name="Auch B."/>
            <person name="Kono T."/>
            <person name="Mallez S."/>
            <person name="Zhang Y."/>
            <person name="Obille A."/>
            <person name="Becker A."/>
            <person name="Abrahante J.E."/>
            <person name="Garbe J."/>
            <person name="Badalamenti J.P."/>
            <person name="Herman A."/>
            <person name="Mangelson H."/>
            <person name="Liachko I."/>
            <person name="Sullivan S."/>
            <person name="Sone E.D."/>
            <person name="Koren S."/>
            <person name="Silverstein K.A.T."/>
            <person name="Beckman K.B."/>
            <person name="Gohl D.M."/>
        </authorList>
    </citation>
    <scope>NUCLEOTIDE SEQUENCE</scope>
    <source>
        <strain evidence="7">Duluth1</strain>
        <tissue evidence="7">Whole animal</tissue>
    </source>
</reference>
<evidence type="ECO:0000313" key="7">
    <source>
        <dbReference type="EMBL" id="KAH3737428.1"/>
    </source>
</evidence>
<evidence type="ECO:0000256" key="4">
    <source>
        <dbReference type="ARBA" id="ARBA00023136"/>
    </source>
</evidence>
<comment type="caution">
    <text evidence="7">The sequence shown here is derived from an EMBL/GenBank/DDBJ whole genome shotgun (WGS) entry which is preliminary data.</text>
</comment>
<dbReference type="InterPro" id="IPR000832">
    <property type="entry name" value="GPCR_2_secretin-like"/>
</dbReference>
<evidence type="ECO:0000256" key="3">
    <source>
        <dbReference type="ARBA" id="ARBA00022989"/>
    </source>
</evidence>
<dbReference type="AlphaFoldDB" id="A0A9D4D1M3"/>
<evidence type="ECO:0000256" key="1">
    <source>
        <dbReference type="ARBA" id="ARBA00004141"/>
    </source>
</evidence>
<gene>
    <name evidence="7" type="ORF">DPMN_044021</name>
</gene>
<dbReference type="Proteomes" id="UP000828390">
    <property type="component" value="Unassembled WGS sequence"/>
</dbReference>
<feature type="transmembrane region" description="Helical" evidence="6">
    <location>
        <begin position="12"/>
        <end position="28"/>
    </location>
</feature>
<feature type="region of interest" description="Disordered" evidence="5">
    <location>
        <begin position="88"/>
        <end position="109"/>
    </location>
</feature>
<accession>A0A9D4D1M3</accession>
<organism evidence="7 8">
    <name type="scientific">Dreissena polymorpha</name>
    <name type="common">Zebra mussel</name>
    <name type="synonym">Mytilus polymorpha</name>
    <dbReference type="NCBI Taxonomy" id="45954"/>
    <lineage>
        <taxon>Eukaryota</taxon>
        <taxon>Metazoa</taxon>
        <taxon>Spiralia</taxon>
        <taxon>Lophotrochozoa</taxon>
        <taxon>Mollusca</taxon>
        <taxon>Bivalvia</taxon>
        <taxon>Autobranchia</taxon>
        <taxon>Heteroconchia</taxon>
        <taxon>Euheterodonta</taxon>
        <taxon>Imparidentia</taxon>
        <taxon>Neoheterodontei</taxon>
        <taxon>Myida</taxon>
        <taxon>Dreissenoidea</taxon>
        <taxon>Dreissenidae</taxon>
        <taxon>Dreissena</taxon>
    </lineage>
</organism>
<protein>
    <submittedName>
        <fullName evidence="7">Uncharacterized protein</fullName>
    </submittedName>
</protein>
<dbReference type="Gene3D" id="1.20.1070.10">
    <property type="entry name" value="Rhodopsin 7-helix transmembrane proteins"/>
    <property type="match status" value="1"/>
</dbReference>
<keyword evidence="3 6" id="KW-1133">Transmembrane helix</keyword>
<dbReference type="GO" id="GO:0004930">
    <property type="term" value="F:G protein-coupled receptor activity"/>
    <property type="evidence" value="ECO:0007669"/>
    <property type="project" value="InterPro"/>
</dbReference>
<sequence length="125" mass="14293">MFPRAGARSVGVLTPMFGITWLIGVFAVNDTTSVFQWLFVILNSLQVQDAFNEKRRRLFYVESSTSEENTKNKKTNYKITWMQMRSRWARRGNSSKESPRAETSGGDLSAAYVSDGTTCEVEMRY</sequence>
<reference evidence="7" key="2">
    <citation type="submission" date="2020-11" db="EMBL/GenBank/DDBJ databases">
        <authorList>
            <person name="McCartney M.A."/>
            <person name="Auch B."/>
            <person name="Kono T."/>
            <person name="Mallez S."/>
            <person name="Becker A."/>
            <person name="Gohl D.M."/>
            <person name="Silverstein K.A.T."/>
            <person name="Koren S."/>
            <person name="Bechman K.B."/>
            <person name="Herman A."/>
            <person name="Abrahante J.E."/>
            <person name="Garbe J."/>
        </authorList>
    </citation>
    <scope>NUCLEOTIDE SEQUENCE</scope>
    <source>
        <strain evidence="7">Duluth1</strain>
        <tissue evidence="7">Whole animal</tissue>
    </source>
</reference>
<evidence type="ECO:0000256" key="5">
    <source>
        <dbReference type="SAM" id="MobiDB-lite"/>
    </source>
</evidence>
<keyword evidence="4 6" id="KW-0472">Membrane</keyword>
<comment type="subcellular location">
    <subcellularLocation>
        <location evidence="1">Membrane</location>
        <topology evidence="1">Multi-pass membrane protein</topology>
    </subcellularLocation>
</comment>